<evidence type="ECO:0000256" key="3">
    <source>
        <dbReference type="SAM" id="MobiDB-lite"/>
    </source>
</evidence>
<dbReference type="InterPro" id="IPR050445">
    <property type="entry name" value="Bact_polysacc_biosynth/exp"/>
</dbReference>
<feature type="transmembrane region" description="Helical" evidence="4">
    <location>
        <begin position="270"/>
        <end position="291"/>
    </location>
</feature>
<dbReference type="InterPro" id="IPR005702">
    <property type="entry name" value="Wzc-like_C"/>
</dbReference>
<dbReference type="InterPro" id="IPR002586">
    <property type="entry name" value="CobQ/CobB/MinD/ParA_Nub-bd_dom"/>
</dbReference>
<keyword evidence="4" id="KW-0812">Transmembrane</keyword>
<comment type="caution">
    <text evidence="6">The sequence shown here is derived from an EMBL/GenBank/DDBJ whole genome shotgun (WGS) entry which is preliminary data.</text>
</comment>
<keyword evidence="2" id="KW-0067">ATP-binding</keyword>
<dbReference type="RefSeq" id="WP_386844212.1">
    <property type="nucleotide sequence ID" value="NZ_JBHUMK010000026.1"/>
</dbReference>
<accession>A0ABW5P1R5</accession>
<dbReference type="CDD" id="cd05387">
    <property type="entry name" value="BY-kinase"/>
    <property type="match status" value="1"/>
</dbReference>
<dbReference type="Pfam" id="PF01656">
    <property type="entry name" value="CbiA"/>
    <property type="match status" value="1"/>
</dbReference>
<evidence type="ECO:0000256" key="1">
    <source>
        <dbReference type="ARBA" id="ARBA00022741"/>
    </source>
</evidence>
<dbReference type="SMART" id="SM00382">
    <property type="entry name" value="AAA"/>
    <property type="match status" value="1"/>
</dbReference>
<evidence type="ECO:0000313" key="7">
    <source>
        <dbReference type="Proteomes" id="UP001597475"/>
    </source>
</evidence>
<dbReference type="Gene3D" id="3.40.50.300">
    <property type="entry name" value="P-loop containing nucleotide triphosphate hydrolases"/>
    <property type="match status" value="1"/>
</dbReference>
<keyword evidence="4" id="KW-1133">Transmembrane helix</keyword>
<sequence>MSAVHDPELPTHFHPQNRAEPREAEIDLELLWDGVRRRLPWVLLGVALTVPAVYSWEKSRPNVFESSATLMTSGSLGVPGVGDSLVKASPLPEGALREALRGPVVMGEIIDRVKRDSRFPEGLKGELASDLEVQRRMKRLGTFQLVASIDPLSQQGLYTVMARSSDAQTSEILVNIAADALLNWDKGRALRSLDRAARSFQAQLTEIDRQLANAALPRVERETLVASRANVQRNLAQAKLQAEGVSGSLDLVSPGLAPQTPLAPRPLRSAGLAGLLALALGLVLAVLLTLLDRRVQTEDDLLSLGLPTLGLLPRLKRREVARRGLIGAAATSEMYEGAGFLRVNLLSRLSSRPGQRVMVTSTAPGEGKSTLAAILANALAEAGKRVLLIDADPHRSSQAQIWSQGAPEQSWLQLRGEGGVRQFHEALRSPGAVQVLEVRPNLHFLPAGGESAQIQPEELRAFLEASAQAYDLIILDTPPLLSVSDTLVMGRMMDAVLLVTEEGKTSIKAVEQTLRRAREVGLPVLGFVLNKMARASREGYGYASAYRGRPVQS</sequence>
<dbReference type="Proteomes" id="UP001597475">
    <property type="component" value="Unassembled WGS sequence"/>
</dbReference>
<keyword evidence="1" id="KW-0547">Nucleotide-binding</keyword>
<feature type="region of interest" description="Disordered" evidence="3">
    <location>
        <begin position="1"/>
        <end position="20"/>
    </location>
</feature>
<evidence type="ECO:0000256" key="2">
    <source>
        <dbReference type="ARBA" id="ARBA00022840"/>
    </source>
</evidence>
<evidence type="ECO:0000313" key="6">
    <source>
        <dbReference type="EMBL" id="MFD2609105.1"/>
    </source>
</evidence>
<dbReference type="EMBL" id="JBHUMK010000026">
    <property type="protein sequence ID" value="MFD2609105.1"/>
    <property type="molecule type" value="Genomic_DNA"/>
</dbReference>
<protein>
    <submittedName>
        <fullName evidence="6">AAA family ATPase</fullName>
    </submittedName>
</protein>
<reference evidence="7" key="1">
    <citation type="journal article" date="2019" name="Int. J. Syst. Evol. Microbiol.">
        <title>The Global Catalogue of Microorganisms (GCM) 10K type strain sequencing project: providing services to taxonomists for standard genome sequencing and annotation.</title>
        <authorList>
            <consortium name="The Broad Institute Genomics Platform"/>
            <consortium name="The Broad Institute Genome Sequencing Center for Infectious Disease"/>
            <person name="Wu L."/>
            <person name="Ma J."/>
        </authorList>
    </citation>
    <scope>NUCLEOTIDE SEQUENCE [LARGE SCALE GENOMIC DNA]</scope>
    <source>
        <strain evidence="7">KCTC 33842</strain>
    </source>
</reference>
<dbReference type="SUPFAM" id="SSF52540">
    <property type="entry name" value="P-loop containing nucleoside triphosphate hydrolases"/>
    <property type="match status" value="1"/>
</dbReference>
<keyword evidence="4" id="KW-0472">Membrane</keyword>
<organism evidence="6 7">
    <name type="scientific">Deinococcus taklimakanensis</name>
    <dbReference type="NCBI Taxonomy" id="536443"/>
    <lineage>
        <taxon>Bacteria</taxon>
        <taxon>Thermotogati</taxon>
        <taxon>Deinococcota</taxon>
        <taxon>Deinococci</taxon>
        <taxon>Deinococcales</taxon>
        <taxon>Deinococcaceae</taxon>
        <taxon>Deinococcus</taxon>
    </lineage>
</organism>
<keyword evidence="7" id="KW-1185">Reference proteome</keyword>
<dbReference type="InterPro" id="IPR027417">
    <property type="entry name" value="P-loop_NTPase"/>
</dbReference>
<evidence type="ECO:0000256" key="4">
    <source>
        <dbReference type="SAM" id="Phobius"/>
    </source>
</evidence>
<feature type="domain" description="AAA+ ATPase" evidence="5">
    <location>
        <begin position="353"/>
        <end position="526"/>
    </location>
</feature>
<gene>
    <name evidence="6" type="ORF">ACFSR9_06575</name>
</gene>
<evidence type="ECO:0000259" key="5">
    <source>
        <dbReference type="SMART" id="SM00382"/>
    </source>
</evidence>
<dbReference type="InterPro" id="IPR003593">
    <property type="entry name" value="AAA+_ATPase"/>
</dbReference>
<dbReference type="PANTHER" id="PTHR32309">
    <property type="entry name" value="TYROSINE-PROTEIN KINASE"/>
    <property type="match status" value="1"/>
</dbReference>
<name>A0ABW5P1R5_9DEIO</name>
<dbReference type="PANTHER" id="PTHR32309:SF31">
    <property type="entry name" value="CAPSULAR EXOPOLYSACCHARIDE FAMILY"/>
    <property type="match status" value="1"/>
</dbReference>
<proteinExistence type="predicted"/>